<keyword evidence="7" id="KW-0762">Sugar transport</keyword>
<dbReference type="EMBL" id="JACHFM010000003">
    <property type="protein sequence ID" value="MBB5223400.1"/>
    <property type="molecule type" value="Genomic_DNA"/>
</dbReference>
<evidence type="ECO:0000256" key="3">
    <source>
        <dbReference type="ARBA" id="ARBA00022692"/>
    </source>
</evidence>
<keyword evidence="4 6" id="KW-1133">Transmembrane helix</keyword>
<comment type="subcellular location">
    <subcellularLocation>
        <location evidence="1">Cell membrane</location>
        <topology evidence="1">Multi-pass membrane protein</topology>
    </subcellularLocation>
</comment>
<feature type="transmembrane region" description="Helical" evidence="6">
    <location>
        <begin position="275"/>
        <end position="292"/>
    </location>
</feature>
<feature type="transmembrane region" description="Helical" evidence="6">
    <location>
        <begin position="140"/>
        <end position="163"/>
    </location>
</feature>
<keyword evidence="2" id="KW-1003">Cell membrane</keyword>
<name>A0A840SRK5_9RHOB</name>
<feature type="transmembrane region" description="Helical" evidence="6">
    <location>
        <begin position="203"/>
        <end position="220"/>
    </location>
</feature>
<feature type="transmembrane region" description="Helical" evidence="6">
    <location>
        <begin position="328"/>
        <end position="348"/>
    </location>
</feature>
<keyword evidence="8" id="KW-1185">Reference proteome</keyword>
<dbReference type="Proteomes" id="UP000549457">
    <property type="component" value="Unassembled WGS sequence"/>
</dbReference>
<reference evidence="7 8" key="1">
    <citation type="submission" date="2020-08" db="EMBL/GenBank/DDBJ databases">
        <title>Genomic Encyclopedia of Type Strains, Phase IV (KMG-IV): sequencing the most valuable type-strain genomes for metagenomic binning, comparative biology and taxonomic classification.</title>
        <authorList>
            <person name="Goeker M."/>
        </authorList>
    </citation>
    <scope>NUCLEOTIDE SEQUENCE [LARGE SCALE GENOMIC DNA]</scope>
    <source>
        <strain evidence="7 8">DSM 101730</strain>
    </source>
</reference>
<evidence type="ECO:0000256" key="6">
    <source>
        <dbReference type="SAM" id="Phobius"/>
    </source>
</evidence>
<dbReference type="InterPro" id="IPR001851">
    <property type="entry name" value="ABC_transp_permease"/>
</dbReference>
<proteinExistence type="predicted"/>
<feature type="transmembrane region" description="Helical" evidence="6">
    <location>
        <begin position="299"/>
        <end position="316"/>
    </location>
</feature>
<dbReference type="PANTHER" id="PTHR47089:SF1">
    <property type="entry name" value="GUANOSINE ABC TRANSPORTER PERMEASE PROTEIN NUPP"/>
    <property type="match status" value="1"/>
</dbReference>
<dbReference type="GO" id="GO:0022857">
    <property type="term" value="F:transmembrane transporter activity"/>
    <property type="evidence" value="ECO:0007669"/>
    <property type="project" value="InterPro"/>
</dbReference>
<protein>
    <submittedName>
        <fullName evidence="7">Simple sugar transport system permease protein</fullName>
    </submittedName>
</protein>
<feature type="transmembrane region" description="Helical" evidence="6">
    <location>
        <begin position="12"/>
        <end position="32"/>
    </location>
</feature>
<feature type="transmembrane region" description="Helical" evidence="6">
    <location>
        <begin position="52"/>
        <end position="75"/>
    </location>
</feature>
<evidence type="ECO:0000256" key="5">
    <source>
        <dbReference type="ARBA" id="ARBA00023136"/>
    </source>
</evidence>
<evidence type="ECO:0000313" key="7">
    <source>
        <dbReference type="EMBL" id="MBB5223400.1"/>
    </source>
</evidence>
<dbReference type="AlphaFoldDB" id="A0A840SRK5"/>
<feature type="transmembrane region" description="Helical" evidence="6">
    <location>
        <begin position="109"/>
        <end position="128"/>
    </location>
</feature>
<evidence type="ECO:0000256" key="4">
    <source>
        <dbReference type="ARBA" id="ARBA00022989"/>
    </source>
</evidence>
<dbReference type="Pfam" id="PF02653">
    <property type="entry name" value="BPD_transp_2"/>
    <property type="match status" value="1"/>
</dbReference>
<dbReference type="RefSeq" id="WP_184152142.1">
    <property type="nucleotide sequence ID" value="NZ_JACHFM010000003.1"/>
</dbReference>
<feature type="transmembrane region" description="Helical" evidence="6">
    <location>
        <begin position="240"/>
        <end position="263"/>
    </location>
</feature>
<evidence type="ECO:0000256" key="1">
    <source>
        <dbReference type="ARBA" id="ARBA00004651"/>
    </source>
</evidence>
<accession>A0A840SRK5</accession>
<dbReference type="CDD" id="cd06580">
    <property type="entry name" value="TM_PBP1_transp_TpRbsC_like"/>
    <property type="match status" value="1"/>
</dbReference>
<dbReference type="GO" id="GO:0005886">
    <property type="term" value="C:plasma membrane"/>
    <property type="evidence" value="ECO:0007669"/>
    <property type="project" value="UniProtKB-SubCell"/>
</dbReference>
<comment type="caution">
    <text evidence="7">The sequence shown here is derived from an EMBL/GenBank/DDBJ whole genome shotgun (WGS) entry which is preliminary data.</text>
</comment>
<keyword evidence="7" id="KW-0813">Transport</keyword>
<keyword evidence="5 6" id="KW-0472">Membrane</keyword>
<evidence type="ECO:0000256" key="2">
    <source>
        <dbReference type="ARBA" id="ARBA00022475"/>
    </source>
</evidence>
<sequence length="365" mass="38829">MSQLPKWADSFLVPLLSVLLALVVSGLVVLAIGENPLTAVRVMITGAFGSTYNLGFTLFYFTNFVFTGLAVAVAFHAAQFNIGGEGQATFAGIGAALIGLSLGETHWLLVLPLGILVAFLFGAAWAAVPAYLQVRRGSHIVITTIMFNYIAAGLLVALLGNFLKPAGSAAPQSRTFDEGAHLPRLDEVLGWIGIEAQRMEGNIMFFFALAACAVVWLLLWRTHLGFEIRAYGHNEKAADYAGISGFRIVMLVMLLSGGLAGLMATNTVLGQQHSLVLGFVEGAGFTGIAVALMGRSHPFGVALAALLFGALYQGGAELAFEMPAIPSKMIVIIQALIILFVGAMENIVRIPLARIFMFVQQSRKA</sequence>
<organism evidence="7 8">
    <name type="scientific">Amaricoccus macauensis</name>
    <dbReference type="NCBI Taxonomy" id="57001"/>
    <lineage>
        <taxon>Bacteria</taxon>
        <taxon>Pseudomonadati</taxon>
        <taxon>Pseudomonadota</taxon>
        <taxon>Alphaproteobacteria</taxon>
        <taxon>Rhodobacterales</taxon>
        <taxon>Paracoccaceae</taxon>
        <taxon>Amaricoccus</taxon>
    </lineage>
</organism>
<keyword evidence="3 6" id="KW-0812">Transmembrane</keyword>
<evidence type="ECO:0000313" key="8">
    <source>
        <dbReference type="Proteomes" id="UP000549457"/>
    </source>
</evidence>
<gene>
    <name evidence="7" type="ORF">HNP73_003347</name>
</gene>
<dbReference type="PANTHER" id="PTHR47089">
    <property type="entry name" value="ABC TRANSPORTER, PERMEASE PROTEIN"/>
    <property type="match status" value="1"/>
</dbReference>